<dbReference type="KEGG" id="ras:RAS_10380"/>
<dbReference type="RefSeq" id="WP_232049167.1">
    <property type="nucleotide sequence ID" value="NZ_AP019563.1"/>
</dbReference>
<evidence type="ECO:0000313" key="1">
    <source>
        <dbReference type="EMBL" id="BBJ31929.1"/>
    </source>
</evidence>
<accession>A0A510GD39</accession>
<proteinExistence type="predicted"/>
<dbReference type="AlphaFoldDB" id="A0A510GD39"/>
<protein>
    <submittedName>
        <fullName evidence="1">Uncharacterized protein</fullName>
    </submittedName>
</protein>
<keyword evidence="2" id="KW-1185">Reference proteome</keyword>
<organism evidence="1 2">
    <name type="scientific">Rickettsia asiatica</name>
    <dbReference type="NCBI Taxonomy" id="238800"/>
    <lineage>
        <taxon>Bacteria</taxon>
        <taxon>Pseudomonadati</taxon>
        <taxon>Pseudomonadota</taxon>
        <taxon>Alphaproteobacteria</taxon>
        <taxon>Rickettsiales</taxon>
        <taxon>Rickettsiaceae</taxon>
        <taxon>Rickettsieae</taxon>
        <taxon>Rickettsia</taxon>
        <taxon>spotted fever group</taxon>
    </lineage>
</organism>
<sequence>MLNSLNKNLAALVYKAGEHNLKFTKTKLLEKKEFPQGLKDLIEITYCEFTGSLKNIEEFLA</sequence>
<name>A0A510GD39_9RICK</name>
<dbReference type="EMBL" id="AP019563">
    <property type="protein sequence ID" value="BBJ31929.1"/>
    <property type="molecule type" value="Genomic_DNA"/>
</dbReference>
<dbReference type="Proteomes" id="UP000321183">
    <property type="component" value="Chromosome"/>
</dbReference>
<reference evidence="1 2" key="1">
    <citation type="submission" date="2019-04" db="EMBL/GenBank/DDBJ databases">
        <title>Draft genome sequence of Rickettsia asiatica Maytaro1284.</title>
        <authorList>
            <person name="Thu M."/>
            <person name="Qiu Y."/>
            <person name="Nakao R."/>
        </authorList>
    </citation>
    <scope>NUCLEOTIDE SEQUENCE [LARGE SCALE GENOMIC DNA]</scope>
    <source>
        <strain evidence="1 2">Maytaro1284</strain>
    </source>
</reference>
<evidence type="ECO:0000313" key="2">
    <source>
        <dbReference type="Proteomes" id="UP000321183"/>
    </source>
</evidence>
<gene>
    <name evidence="1" type="ORF">RAS_10380</name>
</gene>